<name>A0A1I5N1Q3_9HYPH</name>
<dbReference type="Gene3D" id="1.10.10.10">
    <property type="entry name" value="Winged helix-like DNA-binding domain superfamily/Winged helix DNA-binding domain"/>
    <property type="match status" value="1"/>
</dbReference>
<dbReference type="RefSeq" id="WP_090075655.1">
    <property type="nucleotide sequence ID" value="NZ_FOVR01000025.1"/>
</dbReference>
<keyword evidence="4" id="KW-0804">Transcription</keyword>
<dbReference type="GO" id="GO:0003700">
    <property type="term" value="F:DNA-binding transcription factor activity"/>
    <property type="evidence" value="ECO:0007669"/>
    <property type="project" value="InterPro"/>
</dbReference>
<organism evidence="6 7">
    <name type="scientific">Cohaesibacter marisflavi</name>
    <dbReference type="NCBI Taxonomy" id="655353"/>
    <lineage>
        <taxon>Bacteria</taxon>
        <taxon>Pseudomonadati</taxon>
        <taxon>Pseudomonadota</taxon>
        <taxon>Alphaproteobacteria</taxon>
        <taxon>Hyphomicrobiales</taxon>
        <taxon>Cohaesibacteraceae</taxon>
    </lineage>
</organism>
<dbReference type="PANTHER" id="PTHR30537:SF1">
    <property type="entry name" value="HTH-TYPE TRANSCRIPTIONAL REGULATOR PGRR"/>
    <property type="match status" value="1"/>
</dbReference>
<dbReference type="PROSITE" id="PS50931">
    <property type="entry name" value="HTH_LYSR"/>
    <property type="match status" value="1"/>
</dbReference>
<dbReference type="InterPro" id="IPR036388">
    <property type="entry name" value="WH-like_DNA-bd_sf"/>
</dbReference>
<dbReference type="Gene3D" id="3.40.190.290">
    <property type="match status" value="1"/>
</dbReference>
<dbReference type="AlphaFoldDB" id="A0A1I5N1Q3"/>
<dbReference type="STRING" id="655353.SAMN04488056_1252"/>
<evidence type="ECO:0000256" key="4">
    <source>
        <dbReference type="ARBA" id="ARBA00023163"/>
    </source>
</evidence>
<gene>
    <name evidence="6" type="ORF">SAMN04488056_1252</name>
</gene>
<evidence type="ECO:0000313" key="6">
    <source>
        <dbReference type="EMBL" id="SFP15627.1"/>
    </source>
</evidence>
<protein>
    <submittedName>
        <fullName evidence="6">DNA-binding transcriptional regulator, LysR family</fullName>
    </submittedName>
</protein>
<dbReference type="SUPFAM" id="SSF53850">
    <property type="entry name" value="Periplasmic binding protein-like II"/>
    <property type="match status" value="1"/>
</dbReference>
<dbReference type="Proteomes" id="UP000199236">
    <property type="component" value="Unassembled WGS sequence"/>
</dbReference>
<evidence type="ECO:0000256" key="2">
    <source>
        <dbReference type="ARBA" id="ARBA00023015"/>
    </source>
</evidence>
<sequence>MPRENVNDLRAFVAVAKERSFTRAAAGLGLTQSALSHTIRQLEERLGVRLLTRTTRAVAPTEAGQRLLNGVTPHLEAIDAEIEALGMLRDMPAGTVRIVSSEYGISHVLWPKLAPFLKTHSDIKVEITQDNGLNEIVTEGYDAGVRRGEHLAKDMISARIGPDLRYIVVGSPALLDVYPTPSHPRELDQIPCVNFLLQSSGIHFAWQFKEEERELRVRVDGQLAFNNVFDCLKAAEAGFGLSYVPDEIAQKGIASGKLIQVLETFCPTWDGFHLYYPNRRQASPAFQAVLNALRYRG</sequence>
<feature type="domain" description="HTH lysR-type" evidence="5">
    <location>
        <begin position="4"/>
        <end position="61"/>
    </location>
</feature>
<proteinExistence type="inferred from homology"/>
<keyword evidence="7" id="KW-1185">Reference proteome</keyword>
<dbReference type="InterPro" id="IPR036390">
    <property type="entry name" value="WH_DNA-bd_sf"/>
</dbReference>
<dbReference type="PANTHER" id="PTHR30537">
    <property type="entry name" value="HTH-TYPE TRANSCRIPTIONAL REGULATOR"/>
    <property type="match status" value="1"/>
</dbReference>
<dbReference type="InterPro" id="IPR000847">
    <property type="entry name" value="LysR_HTH_N"/>
</dbReference>
<dbReference type="OrthoDB" id="9813056at2"/>
<dbReference type="Pfam" id="PF00126">
    <property type="entry name" value="HTH_1"/>
    <property type="match status" value="1"/>
</dbReference>
<dbReference type="Pfam" id="PF03466">
    <property type="entry name" value="LysR_substrate"/>
    <property type="match status" value="1"/>
</dbReference>
<dbReference type="GO" id="GO:0006351">
    <property type="term" value="P:DNA-templated transcription"/>
    <property type="evidence" value="ECO:0007669"/>
    <property type="project" value="TreeGrafter"/>
</dbReference>
<dbReference type="FunFam" id="1.10.10.10:FF:000001">
    <property type="entry name" value="LysR family transcriptional regulator"/>
    <property type="match status" value="1"/>
</dbReference>
<evidence type="ECO:0000259" key="5">
    <source>
        <dbReference type="PROSITE" id="PS50931"/>
    </source>
</evidence>
<evidence type="ECO:0000313" key="7">
    <source>
        <dbReference type="Proteomes" id="UP000199236"/>
    </source>
</evidence>
<keyword evidence="2" id="KW-0805">Transcription regulation</keyword>
<accession>A0A1I5N1Q3</accession>
<dbReference type="EMBL" id="FOVR01000025">
    <property type="protein sequence ID" value="SFP15627.1"/>
    <property type="molecule type" value="Genomic_DNA"/>
</dbReference>
<evidence type="ECO:0000256" key="3">
    <source>
        <dbReference type="ARBA" id="ARBA00023125"/>
    </source>
</evidence>
<dbReference type="SUPFAM" id="SSF46785">
    <property type="entry name" value="Winged helix' DNA-binding domain"/>
    <property type="match status" value="1"/>
</dbReference>
<dbReference type="InterPro" id="IPR058163">
    <property type="entry name" value="LysR-type_TF_proteobact-type"/>
</dbReference>
<reference evidence="6 7" key="1">
    <citation type="submission" date="2016-10" db="EMBL/GenBank/DDBJ databases">
        <authorList>
            <person name="de Groot N.N."/>
        </authorList>
    </citation>
    <scope>NUCLEOTIDE SEQUENCE [LARGE SCALE GENOMIC DNA]</scope>
    <source>
        <strain evidence="6 7">CGMCC 1.9157</strain>
    </source>
</reference>
<evidence type="ECO:0000256" key="1">
    <source>
        <dbReference type="ARBA" id="ARBA00009437"/>
    </source>
</evidence>
<dbReference type="PRINTS" id="PR00039">
    <property type="entry name" value="HTHLYSR"/>
</dbReference>
<comment type="similarity">
    <text evidence="1">Belongs to the LysR transcriptional regulatory family.</text>
</comment>
<dbReference type="InterPro" id="IPR005119">
    <property type="entry name" value="LysR_subst-bd"/>
</dbReference>
<dbReference type="GO" id="GO:0043565">
    <property type="term" value="F:sequence-specific DNA binding"/>
    <property type="evidence" value="ECO:0007669"/>
    <property type="project" value="TreeGrafter"/>
</dbReference>
<keyword evidence="3 6" id="KW-0238">DNA-binding</keyword>